<dbReference type="GO" id="GO:0051301">
    <property type="term" value="P:cell division"/>
    <property type="evidence" value="ECO:0007669"/>
    <property type="project" value="UniProtKB-KW"/>
</dbReference>
<dbReference type="Proteomes" id="UP000054266">
    <property type="component" value="Unassembled WGS sequence"/>
</dbReference>
<evidence type="ECO:0000313" key="8">
    <source>
        <dbReference type="Proteomes" id="UP000054266"/>
    </source>
</evidence>
<dbReference type="GO" id="GO:0005680">
    <property type="term" value="C:anaphase-promoting complex"/>
    <property type="evidence" value="ECO:0007669"/>
    <property type="project" value="InterPro"/>
</dbReference>
<organism evidence="7 8">
    <name type="scientific">Phialophora macrospora</name>
    <dbReference type="NCBI Taxonomy" id="1851006"/>
    <lineage>
        <taxon>Eukaryota</taxon>
        <taxon>Fungi</taxon>
        <taxon>Dikarya</taxon>
        <taxon>Ascomycota</taxon>
        <taxon>Pezizomycotina</taxon>
        <taxon>Eurotiomycetes</taxon>
        <taxon>Chaetothyriomycetidae</taxon>
        <taxon>Chaetothyriales</taxon>
        <taxon>Herpotrichiellaceae</taxon>
        <taxon>Phialophora</taxon>
    </lineage>
</organism>
<evidence type="ECO:0000256" key="1">
    <source>
        <dbReference type="ARBA" id="ARBA00006940"/>
    </source>
</evidence>
<keyword evidence="2" id="KW-0132">Cell division</keyword>
<evidence type="ECO:0000256" key="5">
    <source>
        <dbReference type="ARBA" id="ARBA00023306"/>
    </source>
</evidence>
<dbReference type="HOGENOM" id="CLU_083683_1_1_1"/>
<evidence type="ECO:0000256" key="6">
    <source>
        <dbReference type="SAM" id="MobiDB-lite"/>
    </source>
</evidence>
<dbReference type="PANTHER" id="PTHR28526:SF1">
    <property type="entry name" value="ANAPHASE-PROMOTING COMPLEX SUBUNIT 13"/>
    <property type="match status" value="1"/>
</dbReference>
<sequence>MSRDSSATYVHLRSSRLADVFEEFCRPPSSTVFVPAGSTTTQAQQSSGGGTTTNANANSSTRGTLADGSGMVALPGHYLPFEEVALPPHLMPINPEDEDDVVPDMHAAFGINRALNQNSTALGMGAASAAAATAGGVGGSGGAMGSGEPTGEASHAGVMREPIWRDLGLDGLIADVPRARSIAIEHGEMGRRREGHRTGLLLLR</sequence>
<protein>
    <submittedName>
        <fullName evidence="7">Uncharacterized protein</fullName>
    </submittedName>
</protein>
<evidence type="ECO:0000256" key="2">
    <source>
        <dbReference type="ARBA" id="ARBA00022618"/>
    </source>
</evidence>
<reference evidence="7 8" key="1">
    <citation type="submission" date="2015-01" db="EMBL/GenBank/DDBJ databases">
        <title>The Genome Sequence of Capronia semiimmersa CBS27337.</title>
        <authorList>
            <consortium name="The Broad Institute Genomics Platform"/>
            <person name="Cuomo C."/>
            <person name="de Hoog S."/>
            <person name="Gorbushina A."/>
            <person name="Stielow B."/>
            <person name="Teixiera M."/>
            <person name="Abouelleil A."/>
            <person name="Chapman S.B."/>
            <person name="Priest M."/>
            <person name="Young S.K."/>
            <person name="Wortman J."/>
            <person name="Nusbaum C."/>
            <person name="Birren B."/>
        </authorList>
    </citation>
    <scope>NUCLEOTIDE SEQUENCE [LARGE SCALE GENOMIC DNA]</scope>
    <source>
        <strain evidence="7 8">CBS 27337</strain>
    </source>
</reference>
<keyword evidence="4" id="KW-0833">Ubl conjugation pathway</keyword>
<comment type="similarity">
    <text evidence="1">Belongs to the APC13 family.</text>
</comment>
<proteinExistence type="inferred from homology"/>
<keyword evidence="5" id="KW-0131">Cell cycle</keyword>
<keyword evidence="8" id="KW-1185">Reference proteome</keyword>
<dbReference type="Pfam" id="PF05839">
    <property type="entry name" value="Apc13p"/>
    <property type="match status" value="1"/>
</dbReference>
<feature type="compositionally biased region" description="Low complexity" evidence="6">
    <location>
        <begin position="37"/>
        <end position="64"/>
    </location>
</feature>
<gene>
    <name evidence="7" type="ORF">PV04_09595</name>
</gene>
<dbReference type="EMBL" id="KN846961">
    <property type="protein sequence ID" value="KIW64677.1"/>
    <property type="molecule type" value="Genomic_DNA"/>
</dbReference>
<evidence type="ECO:0000256" key="3">
    <source>
        <dbReference type="ARBA" id="ARBA00022776"/>
    </source>
</evidence>
<evidence type="ECO:0000313" key="7">
    <source>
        <dbReference type="EMBL" id="KIW64677.1"/>
    </source>
</evidence>
<evidence type="ECO:0000256" key="4">
    <source>
        <dbReference type="ARBA" id="ARBA00022786"/>
    </source>
</evidence>
<name>A0A0D2DR52_9EURO</name>
<feature type="region of interest" description="Disordered" evidence="6">
    <location>
        <begin position="34"/>
        <end position="64"/>
    </location>
</feature>
<accession>A0A0D2DR52</accession>
<dbReference type="InterPro" id="IPR008401">
    <property type="entry name" value="Apc13"/>
</dbReference>
<dbReference type="PANTHER" id="PTHR28526">
    <property type="entry name" value="ANAPHASE-PROMOTING COMPLEX SUBUNIT 13"/>
    <property type="match status" value="1"/>
</dbReference>
<dbReference type="AlphaFoldDB" id="A0A0D2DR52"/>
<keyword evidence="3" id="KW-0498">Mitosis</keyword>